<dbReference type="InterPro" id="IPR050514">
    <property type="entry name" value="WAP_four-disulfide_core"/>
</dbReference>
<proteinExistence type="predicted"/>
<dbReference type="SMART" id="SM00286">
    <property type="entry name" value="PTI"/>
    <property type="match status" value="5"/>
</dbReference>
<dbReference type="GeneID" id="8575214"/>
<dbReference type="SUPFAM" id="SSF57362">
    <property type="entry name" value="BPTI-like"/>
    <property type="match status" value="1"/>
</dbReference>
<dbReference type="PRINTS" id="PR00759">
    <property type="entry name" value="BASICPTASE"/>
</dbReference>
<evidence type="ECO:0000256" key="2">
    <source>
        <dbReference type="PROSITE-ProRule" id="PRU00500"/>
    </source>
</evidence>
<reference evidence="10 11" key="1">
    <citation type="journal article" date="2003" name="PLoS Biol.">
        <title>The genome sequence of Caenorhabditis briggsae: a platform for comparative genomics.</title>
        <authorList>
            <person name="Stein L.D."/>
            <person name="Bao Z."/>
            <person name="Blasiar D."/>
            <person name="Blumenthal T."/>
            <person name="Brent M.R."/>
            <person name="Chen N."/>
            <person name="Chinwalla A."/>
            <person name="Clarke L."/>
            <person name="Clee C."/>
            <person name="Coghlan A."/>
            <person name="Coulson A."/>
            <person name="D'Eustachio P."/>
            <person name="Fitch D.H."/>
            <person name="Fulton L.A."/>
            <person name="Fulton R.E."/>
            <person name="Griffiths-Jones S."/>
            <person name="Harris T.W."/>
            <person name="Hillier L.W."/>
            <person name="Kamath R."/>
            <person name="Kuwabara P.E."/>
            <person name="Mardis E.R."/>
            <person name="Marra M.A."/>
            <person name="Miner T.L."/>
            <person name="Minx P."/>
            <person name="Mullikin J.C."/>
            <person name="Plumb R.W."/>
            <person name="Rogers J."/>
            <person name="Schein J.E."/>
            <person name="Sohrmann M."/>
            <person name="Spieth J."/>
            <person name="Stajich J.E."/>
            <person name="Wei C."/>
            <person name="Willey D."/>
            <person name="Wilson R.K."/>
            <person name="Durbin R."/>
            <person name="Waterston R.H."/>
        </authorList>
    </citation>
    <scope>NUCLEOTIDE SEQUENCE [LARGE SCALE GENOMIC DNA]</scope>
    <source>
        <strain evidence="10 11">AF16</strain>
    </source>
</reference>
<dbReference type="InterPro" id="IPR004094">
    <property type="entry name" value="Antistasin-like"/>
</dbReference>
<dbReference type="InterPro" id="IPR000716">
    <property type="entry name" value="Thyroglobulin_1"/>
</dbReference>
<dbReference type="Gene3D" id="4.10.800.10">
    <property type="entry name" value="Thyroglobulin type-1"/>
    <property type="match status" value="6"/>
</dbReference>
<dbReference type="Gene3D" id="4.10.410.10">
    <property type="entry name" value="Pancreatic trypsin inhibitor Kunitz domain"/>
    <property type="match status" value="1"/>
</dbReference>
<dbReference type="Pfam" id="PF00095">
    <property type="entry name" value="WAP"/>
    <property type="match status" value="9"/>
</dbReference>
<dbReference type="PANTHER" id="PTHR19441:SF95">
    <property type="entry name" value="PERLWAPIN ISOFORM X1"/>
    <property type="match status" value="1"/>
</dbReference>
<dbReference type="InterPro" id="IPR020901">
    <property type="entry name" value="Prtase_inh_Kunz-CS"/>
</dbReference>
<dbReference type="PROSITE" id="PS51162">
    <property type="entry name" value="THYROGLOBULIN_1_2"/>
    <property type="match status" value="6"/>
</dbReference>
<dbReference type="GO" id="GO:0004867">
    <property type="term" value="F:serine-type endopeptidase inhibitor activity"/>
    <property type="evidence" value="ECO:0000318"/>
    <property type="project" value="GO_Central"/>
</dbReference>
<dbReference type="Gene3D" id="2.10.22.10">
    <property type="entry name" value="Antistasin, domain 1"/>
    <property type="match status" value="2"/>
</dbReference>
<feature type="domain" description="Antistasin-like" evidence="8">
    <location>
        <begin position="1220"/>
        <end position="1245"/>
    </location>
</feature>
<feature type="domain" description="Antistasin-like" evidence="8">
    <location>
        <begin position="909"/>
        <end position="935"/>
    </location>
</feature>
<dbReference type="SUPFAM" id="SSF57256">
    <property type="entry name" value="Elafin-like"/>
    <property type="match status" value="4"/>
</dbReference>
<evidence type="ECO:0000259" key="7">
    <source>
        <dbReference type="PROSITE" id="PS51162"/>
    </source>
</evidence>
<comment type="caution">
    <text evidence="2">Lacks conserved residue(s) required for the propagation of feature annotation.</text>
</comment>
<feature type="domain" description="Antistasin-like" evidence="8">
    <location>
        <begin position="627"/>
        <end position="652"/>
    </location>
</feature>
<sequence>MWLLYLLFLKPIVTSSVDLLPANVLNVCPVRPTNCNLLCPYGYLRDILQQCLCTCAIDPCQTTICGPSESCIHVVSQSSECPRLTGGVCALRCEKDSDCNGRLICCSNGCGRECVAPIAKSFPISEDKSLQPVSSSSNIPRSFQRLIKAVSNIGSTHFNITPIPPTIRNLANTLFPAPSPIRPLPTTKVGQCPSPTENKSLCSDQKQCANDLDCGSVAKCCPTACGSTCMAPLKATGCIHMVLAISKLKERRLPNEYVPFCERNGRFSSIQCDIQFCWCVDVHYGTEIDGTRISREQRRIDMCREPRLCAKKCPNQCTHGHIMDIFGCPISTCACLDICLNVKCENSWEQCQLVEPDCANPPCLPVPRCESILQFHENKWYSGLLNPCRHGPPSRLANGITALCSSDKDCPEGTCSKIGYNGLGFCCSGPASSTRDGRCPSQPADKRKCLLYPGNSCHSDHECSEDEKCCFNGCTLSCAQPEDYVIRKPVKPVTEPIMHYQPGDVEKYNKGHLSSLVADCADVIVANISCTTECHSDSQCAGMKRCCRQGCSTNCMYPIRSTPCFHLALTAELYSLRNAMKCDRAGNFEQYQCDDEGCFCVDIATGEELPGSGAIGRKPNCESRNPCEPLVCKVACPFGFEKGPNSCPTCKCKNPCEEVKCPQGSVCVMSSVQCYQTGNCVPQPRCVLNLCPAGEPYISSIGNVESCTKDEECPSSTHWCHRLGMSSGGVCCPSPARVRHAGSCPTVPISLDARMCRVFCKVDDDCNGHQKCCFDGCGAACRDITTPLIEISKEIFEKQGTCISEQRVLCNRLEKNTCEYDTDCAGVAKCCDDGCVKACAYPLQTSKCLVRKTNLQKMGQMDLIKCRPDGSFEQIQCDTEFCWCVDEEGNYVDGTRAGEDVTPNCPEPCEKLECGPIGCEYGHKKDNRGCATCECVDPCEGVTCPDDSLCIPTTVPCVTKPCPTVSRRIIIPRCVINPCPVSESVKNETTLHLKKCYRSTDCFDPMMTTHCSMVTQDFGFCCTAESPEVHTGFCPKITELNTAKVEKCVQECRTDSDCDQTSKCCWNGCGLTCVTSSSSPRPITTILQSVSESHFGDCLNVAPLGAFCLQRPTIADCKNDDDCPSLYKCCSDGCVMRCTQPNRAPLCVHQRIAALTISESEGSESNEKDSAVFVPECDASGNFDEVQSHFGLMWCVDKLGQEISGTKSTRVPNCDNPRPCPTRVCAVNCSYGFKSDNEGCPICDCISPCEYMNCPAGNVCRMMPVKCSSKECRPVAKCNFFIPKFKIKLLFRHSKYVWKWRATGTREFSSCNMFPIISMPNVFFCCSTPEMAQKSLRCPVIPVMIASVDGSSCVVGCRHHYDCTHSSCCFNGCGTSCQFETRQQPIKPIRPSYTSSSKPPKTTRRPILSSLKIEKKASKIQNVIVEHHAVLPVSPVLAKLGTCPKLLINPGCTEQCSQDSECHGFLKCCTASCGTICSAPRIATACIHRLIAFESNLAAEIVNLIIPPVQCTPEGLFRRYQCDARINQCWCVDVTTGVEEIGTRIFTIGLQPPDCDLPKICQTKCMENQCPYGIRTDGSGCPANGVCECNNICNVSETSTIQKKHIDSFQSFNCPLNMECALRRVECTSNPCPDVPFCVEVQCPIPQRDLYRNVILCENDGGCGKISKCVINRKTERGICCHQKATQSSVLNLISPAIVAAVPDAVETTTVVERVNHPMVVEAVPMSLSTNCTTMRIALEYLHQNGAILKSPLPLCSKNGNYERTQCDNKRCWCVDELSGEEIHGTRKKKTKNACKSQSMCLSKCSASLCPYGLLLDSIGCARSECICKSACEHVDCPNGQVCILRRADCPNKWCLPVPTCEKSPCNSGLRPLIETRTRQQYSCTQNTVCPMGYYCTAFDDNMHGVCCPGATSIKSIGEHNSLSCPHGDPFSSLSDGTPLSCTVLTNGCPATHYCSTMPGQKSGICCVSKRYVCNLQRDAGPCTATVTRFFYSSLAHTCAPFDYGGCSGNLNNFAIRDDCDNFCAGIGLDLSSPYDHASAPVPTESYQIAFSLSGGKIPTSKMEDAEIQLINLLVDRFKIPRGSIEDVILRDDNAVKFTIRDVEARKFAREVSEKVSTGELNMTLSGQKFVAEPHTLTALHVSNERGTRNTSQVILYAILLASSIFLLCVICLVCFSCFCYYRNQPKDRANTPSNTTAITDVRSRQSGLRRVFSRDDVSVCSDFNRPPMHDVSMLNRERGRSPRSQSWLSIG</sequence>
<dbReference type="InParanoid" id="A8X1A6"/>
<dbReference type="PROSITE" id="PS51390">
    <property type="entry name" value="WAP"/>
    <property type="match status" value="9"/>
</dbReference>
<keyword evidence="1 2" id="KW-1015">Disulfide bond</keyword>
<dbReference type="InterPro" id="IPR036880">
    <property type="entry name" value="Kunitz_BPTI_sf"/>
</dbReference>
<evidence type="ECO:0000256" key="4">
    <source>
        <dbReference type="SAM" id="Phobius"/>
    </source>
</evidence>
<evidence type="ECO:0000259" key="6">
    <source>
        <dbReference type="PROSITE" id="PS50279"/>
    </source>
</evidence>
<dbReference type="SUPFAM" id="SSF57262">
    <property type="entry name" value="Leech antihemostatic proteins"/>
    <property type="match status" value="2"/>
</dbReference>
<dbReference type="EMBL" id="HE600909">
    <property type="protein sequence ID" value="CAP26416.2"/>
    <property type="molecule type" value="Genomic_DNA"/>
</dbReference>
<dbReference type="CDD" id="cd00191">
    <property type="entry name" value="TY"/>
    <property type="match status" value="5"/>
</dbReference>
<dbReference type="InterPro" id="IPR036645">
    <property type="entry name" value="Elafin-like_sf"/>
</dbReference>
<dbReference type="eggNOG" id="KOG1217">
    <property type="taxonomic scope" value="Eukaryota"/>
</dbReference>
<dbReference type="Pfam" id="PF14625">
    <property type="entry name" value="Lustrin_cystein"/>
    <property type="match status" value="3"/>
</dbReference>
<dbReference type="SUPFAM" id="SSF57610">
    <property type="entry name" value="Thyroglobulin type-1 domain"/>
    <property type="match status" value="6"/>
</dbReference>
<dbReference type="SMART" id="SM00217">
    <property type="entry name" value="WAP"/>
    <property type="match status" value="9"/>
</dbReference>
<dbReference type="SMART" id="SM00274">
    <property type="entry name" value="FOLN"/>
    <property type="match status" value="4"/>
</dbReference>
<evidence type="ECO:0000259" key="8">
    <source>
        <dbReference type="PROSITE" id="PS51252"/>
    </source>
</evidence>
<feature type="chain" id="PRO_5013288469" evidence="5">
    <location>
        <begin position="16"/>
        <end position="2252"/>
    </location>
</feature>
<feature type="domain" description="Thyroglobulin type-1" evidence="7">
    <location>
        <begin position="552"/>
        <end position="621"/>
    </location>
</feature>
<dbReference type="Gene3D" id="4.10.75.10">
    <property type="entry name" value="Elafin-like"/>
    <property type="match status" value="9"/>
</dbReference>
<evidence type="ECO:0000313" key="12">
    <source>
        <dbReference type="WormBase" id="CBG05936"/>
    </source>
</evidence>
<dbReference type="PANTHER" id="PTHR19441">
    <property type="entry name" value="WHEY ACDIC PROTEIN WAP"/>
    <property type="match status" value="1"/>
</dbReference>
<evidence type="ECO:0000313" key="10">
    <source>
        <dbReference type="EMBL" id="CAP26416.2"/>
    </source>
</evidence>
<evidence type="ECO:0000256" key="3">
    <source>
        <dbReference type="SAM" id="MobiDB-lite"/>
    </source>
</evidence>
<dbReference type="Proteomes" id="UP000008549">
    <property type="component" value="Unassembled WGS sequence"/>
</dbReference>
<keyword evidence="5" id="KW-0732">Signal</keyword>
<feature type="domain" description="WAP" evidence="9">
    <location>
        <begin position="1091"/>
        <end position="1142"/>
    </location>
</feature>
<dbReference type="OMA" id="CCVSKRY"/>
<gene>
    <name evidence="10 12" type="ORF">CBG05936</name>
    <name evidence="10" type="ORF">CBG_05936</name>
</gene>
<dbReference type="STRING" id="6238.A8X1A6"/>
<dbReference type="InterPro" id="IPR006150">
    <property type="entry name" value="Cys_repeat_1"/>
</dbReference>
<feature type="domain" description="WAP" evidence="9">
    <location>
        <begin position="1436"/>
        <end position="1481"/>
    </location>
</feature>
<dbReference type="InterPro" id="IPR003645">
    <property type="entry name" value="Fol_N"/>
</dbReference>
<feature type="domain" description="WAP" evidence="9">
    <location>
        <begin position="513"/>
        <end position="559"/>
    </location>
</feature>
<dbReference type="HOGENOM" id="CLU_236252_0_0_1"/>
<dbReference type="SMART" id="SM00289">
    <property type="entry name" value="WR1"/>
    <property type="match status" value="9"/>
</dbReference>
<feature type="domain" description="Thyroglobulin type-1" evidence="7">
    <location>
        <begin position="845"/>
        <end position="905"/>
    </location>
</feature>
<feature type="domain" description="Thyroglobulin type-1" evidence="7">
    <location>
        <begin position="1729"/>
        <end position="1795"/>
    </location>
</feature>
<dbReference type="Pfam" id="PF00086">
    <property type="entry name" value="Thyroglobulin_1"/>
    <property type="match status" value="6"/>
</dbReference>
<evidence type="ECO:0000313" key="11">
    <source>
        <dbReference type="Proteomes" id="UP000008549"/>
    </source>
</evidence>
<feature type="signal peptide" evidence="5">
    <location>
        <begin position="1"/>
        <end position="15"/>
    </location>
</feature>
<organism evidence="10 11">
    <name type="scientific">Caenorhabditis briggsae</name>
    <dbReference type="NCBI Taxonomy" id="6238"/>
    <lineage>
        <taxon>Eukaryota</taxon>
        <taxon>Metazoa</taxon>
        <taxon>Ecdysozoa</taxon>
        <taxon>Nematoda</taxon>
        <taxon>Chromadorea</taxon>
        <taxon>Rhabditida</taxon>
        <taxon>Rhabditina</taxon>
        <taxon>Rhabditomorpha</taxon>
        <taxon>Rhabditoidea</taxon>
        <taxon>Rhabditidae</taxon>
        <taxon>Peloderinae</taxon>
        <taxon>Caenorhabditis</taxon>
    </lineage>
</organism>
<feature type="domain" description="Thyroglobulin type-1" evidence="7">
    <location>
        <begin position="1144"/>
        <end position="1214"/>
    </location>
</feature>
<feature type="disulfide bond" evidence="2">
    <location>
        <begin position="1522"/>
        <end position="1529"/>
    </location>
</feature>
<feature type="domain" description="BPTI/Kunitz inhibitor" evidence="6">
    <location>
        <begin position="1974"/>
        <end position="2024"/>
    </location>
</feature>
<feature type="domain" description="Thyroglobulin type-1" evidence="7">
    <location>
        <begin position="1474"/>
        <end position="1555"/>
    </location>
</feature>
<feature type="domain" description="WAP" evidence="9">
    <location>
        <begin position="1027"/>
        <end position="1077"/>
    </location>
</feature>
<feature type="transmembrane region" description="Helical" evidence="4">
    <location>
        <begin position="2154"/>
        <end position="2182"/>
    </location>
</feature>
<dbReference type="InterPro" id="IPR028150">
    <property type="entry name" value="Lustrin_cystein"/>
</dbReference>
<accession>A8X1A6</accession>
<dbReference type="CTD" id="8575214"/>
<dbReference type="InterPro" id="IPR036857">
    <property type="entry name" value="Thyroglobulin_1_sf"/>
</dbReference>
<dbReference type="InterPro" id="IPR002223">
    <property type="entry name" value="Kunitz_BPTI"/>
</dbReference>
<feature type="domain" description="WAP" evidence="9">
    <location>
        <begin position="737"/>
        <end position="785"/>
    </location>
</feature>
<dbReference type="PROSITE" id="PS50279">
    <property type="entry name" value="BPTI_KUNITZ_2"/>
    <property type="match status" value="1"/>
</dbReference>
<dbReference type="InterPro" id="IPR011061">
    <property type="entry name" value="Hirudin/antistatin"/>
</dbReference>
<keyword evidence="4" id="KW-1133">Transmembrane helix</keyword>
<feature type="domain" description="WAP" evidence="9">
    <location>
        <begin position="74"/>
        <end position="118"/>
    </location>
</feature>
<feature type="domain" description="WAP" evidence="9">
    <location>
        <begin position="432"/>
        <end position="482"/>
    </location>
</feature>
<evidence type="ECO:0000259" key="9">
    <source>
        <dbReference type="PROSITE" id="PS51390"/>
    </source>
</evidence>
<feature type="domain" description="WAP" evidence="9">
    <location>
        <begin position="185"/>
        <end position="233"/>
    </location>
</feature>
<keyword evidence="11" id="KW-1185">Reference proteome</keyword>
<evidence type="ECO:0000256" key="1">
    <source>
        <dbReference type="ARBA" id="ARBA00023157"/>
    </source>
</evidence>
<protein>
    <submittedName>
        <fullName evidence="10">Protein CBG05936</fullName>
    </submittedName>
</protein>
<keyword evidence="4" id="KW-0472">Membrane</keyword>
<dbReference type="WormBase" id="CBG05936">
    <property type="protein sequence ID" value="CBP01589"/>
    <property type="gene ID" value="WBGene00028292"/>
</dbReference>
<dbReference type="PROSITE" id="PS51252">
    <property type="entry name" value="ANTISTASIN"/>
    <property type="match status" value="3"/>
</dbReference>
<dbReference type="PROSITE" id="PS00280">
    <property type="entry name" value="BPTI_KUNITZ_1"/>
    <property type="match status" value="1"/>
</dbReference>
<evidence type="ECO:0000256" key="5">
    <source>
        <dbReference type="SAM" id="SignalP"/>
    </source>
</evidence>
<dbReference type="InterPro" id="IPR008197">
    <property type="entry name" value="WAP_dom"/>
</dbReference>
<name>A8X1A6_CAEBR</name>
<dbReference type="Pfam" id="PF02822">
    <property type="entry name" value="Antistasin"/>
    <property type="match status" value="3"/>
</dbReference>
<feature type="domain" description="WAP" evidence="9">
    <location>
        <begin position="795"/>
        <end position="843"/>
    </location>
</feature>
<dbReference type="GO" id="GO:0005615">
    <property type="term" value="C:extracellular space"/>
    <property type="evidence" value="ECO:0000318"/>
    <property type="project" value="GO_Central"/>
</dbReference>
<dbReference type="RefSeq" id="XP_045093116.1">
    <property type="nucleotide sequence ID" value="XM_045235489.1"/>
</dbReference>
<feature type="region of interest" description="Disordered" evidence="3">
    <location>
        <begin position="2232"/>
        <end position="2252"/>
    </location>
</feature>
<feature type="domain" description="Thyroglobulin type-1" evidence="7">
    <location>
        <begin position="235"/>
        <end position="303"/>
    </location>
</feature>
<dbReference type="KEGG" id="cbr:CBG_05936"/>
<dbReference type="SMART" id="SM00131">
    <property type="entry name" value="KU"/>
    <property type="match status" value="1"/>
</dbReference>
<reference evidence="10 11" key="2">
    <citation type="journal article" date="2011" name="PLoS Genet.">
        <title>Caenorhabditis briggsae recombinant inbred line genotypes reveal inter-strain incompatibility and the evolution of recombination.</title>
        <authorList>
            <person name="Ross J.A."/>
            <person name="Koboldt D.C."/>
            <person name="Staisch J.E."/>
            <person name="Chamberlin H.M."/>
            <person name="Gupta B.P."/>
            <person name="Miller R.D."/>
            <person name="Baird S.E."/>
            <person name="Haag E.S."/>
        </authorList>
    </citation>
    <scope>NUCLEOTIDE SEQUENCE [LARGE SCALE GENOMIC DNA]</scope>
    <source>
        <strain evidence="10 11">AF16</strain>
    </source>
</reference>
<feature type="compositionally biased region" description="Polar residues" evidence="3">
    <location>
        <begin position="2243"/>
        <end position="2252"/>
    </location>
</feature>
<keyword evidence="4" id="KW-0812">Transmembrane</keyword>
<dbReference type="PROSITE" id="PS00484">
    <property type="entry name" value="THYROGLOBULIN_1_1"/>
    <property type="match status" value="2"/>
</dbReference>
<dbReference type="SMART" id="SM00211">
    <property type="entry name" value="TY"/>
    <property type="match status" value="6"/>
</dbReference>